<dbReference type="eggNOG" id="arCOG05300">
    <property type="taxonomic scope" value="Archaea"/>
</dbReference>
<gene>
    <name evidence="3" type="ordered locus">Mpal_1539</name>
</gene>
<feature type="domain" description="Archaeal Type IV pilin N-terminal" evidence="2">
    <location>
        <begin position="4"/>
        <end position="68"/>
    </location>
</feature>
<dbReference type="Proteomes" id="UP000002457">
    <property type="component" value="Chromosome"/>
</dbReference>
<keyword evidence="1" id="KW-0472">Membrane</keyword>
<proteinExistence type="predicted"/>
<keyword evidence="1" id="KW-0812">Transmembrane</keyword>
<dbReference type="GeneID" id="7271084"/>
<dbReference type="NCBIfam" id="TIGR02537">
    <property type="entry name" value="arch_flag_Nterm"/>
    <property type="match status" value="1"/>
</dbReference>
<dbReference type="AlphaFoldDB" id="B8GIN9"/>
<dbReference type="RefSeq" id="WP_012618171.1">
    <property type="nucleotide sequence ID" value="NC_011832.1"/>
</dbReference>
<dbReference type="HOGENOM" id="CLU_117035_0_0_2"/>
<accession>B8GIN9</accession>
<dbReference type="STRING" id="521011.Mpal_1539"/>
<organism evidence="3 4">
    <name type="scientific">Methanosphaerula palustris (strain ATCC BAA-1556 / DSM 19958 / E1-9c)</name>
    <dbReference type="NCBI Taxonomy" id="521011"/>
    <lineage>
        <taxon>Archaea</taxon>
        <taxon>Methanobacteriati</taxon>
        <taxon>Methanobacteriota</taxon>
        <taxon>Stenosarchaea group</taxon>
        <taxon>Methanomicrobia</taxon>
        <taxon>Methanomicrobiales</taxon>
        <taxon>Methanoregulaceae</taxon>
        <taxon>Methanosphaerula</taxon>
    </lineage>
</organism>
<dbReference type="KEGG" id="mpl:Mpal_1539"/>
<evidence type="ECO:0000256" key="1">
    <source>
        <dbReference type="SAM" id="Phobius"/>
    </source>
</evidence>
<dbReference type="EMBL" id="CP001338">
    <property type="protein sequence ID" value="ACL16852.1"/>
    <property type="molecule type" value="Genomic_DNA"/>
</dbReference>
<keyword evidence="1" id="KW-1133">Transmembrane helix</keyword>
<feature type="transmembrane region" description="Helical" evidence="1">
    <location>
        <begin position="12"/>
        <end position="31"/>
    </location>
</feature>
<protein>
    <recommendedName>
        <fullName evidence="2">Archaeal Type IV pilin N-terminal domain-containing protein</fullName>
    </recommendedName>
</protein>
<name>B8GIN9_METPE</name>
<dbReference type="InterPro" id="IPR012859">
    <property type="entry name" value="Pilin_N_archaeal"/>
</dbReference>
<sequence>MTDDAVSNPVGVILMVALTVLLAALLLFFLFPNMFDSIPSPIQITAIKHYDDQTGRLNYDSRVILIYKGDKRLDNSGLRAVFYRNEQPVPAVISTLNGDKFISTTIHTGVQKIGGEGCRNGGWCFNQMISIDLTDRTFFPGDMVRIDVFQLPGDRLISRSRYRASEIAP</sequence>
<evidence type="ECO:0000259" key="2">
    <source>
        <dbReference type="Pfam" id="PF07790"/>
    </source>
</evidence>
<dbReference type="InterPro" id="IPR013373">
    <property type="entry name" value="Flagellin/pilin_N_arc"/>
</dbReference>
<dbReference type="OrthoDB" id="106964at2157"/>
<evidence type="ECO:0000313" key="3">
    <source>
        <dbReference type="EMBL" id="ACL16852.1"/>
    </source>
</evidence>
<keyword evidence="4" id="KW-1185">Reference proteome</keyword>
<reference evidence="3 4" key="1">
    <citation type="journal article" date="2015" name="Genome Announc.">
        <title>Complete Genome Sequence of Methanosphaerula palustris E1-9CT, a Hydrogenotrophic Methanogen Isolated from a Minerotrophic Fen Peatland.</title>
        <authorList>
            <person name="Cadillo-Quiroz H."/>
            <person name="Browne P."/>
            <person name="Kyrpides N."/>
            <person name="Woyke T."/>
            <person name="Goodwin L."/>
            <person name="Detter C."/>
            <person name="Yavitt J.B."/>
            <person name="Zinder S.H."/>
        </authorList>
    </citation>
    <scope>NUCLEOTIDE SEQUENCE [LARGE SCALE GENOMIC DNA]</scope>
    <source>
        <strain evidence="4">ATCC BAA-1556 / DSM 19958 / E1-9c</strain>
    </source>
</reference>
<evidence type="ECO:0000313" key="4">
    <source>
        <dbReference type="Proteomes" id="UP000002457"/>
    </source>
</evidence>
<dbReference type="Pfam" id="PF07790">
    <property type="entry name" value="Pilin_N"/>
    <property type="match status" value="1"/>
</dbReference>